<gene>
    <name evidence="2" type="ORF">PEVE_00002547</name>
    <name evidence="3" type="ORF">PEVE_00029616</name>
    <name evidence="4" type="ORF">PEVE_00033389</name>
</gene>
<dbReference type="Proteomes" id="UP001159427">
    <property type="component" value="Unassembled WGS sequence"/>
</dbReference>
<feature type="non-terminal residue" evidence="3">
    <location>
        <position position="1"/>
    </location>
</feature>
<accession>A0ABN8MFK9</accession>
<proteinExistence type="predicted"/>
<evidence type="ECO:0008006" key="6">
    <source>
        <dbReference type="Google" id="ProtNLM"/>
    </source>
</evidence>
<keyword evidence="5" id="KW-1185">Reference proteome</keyword>
<dbReference type="EMBL" id="CALNXI010000115">
    <property type="protein sequence ID" value="CAH3019399.1"/>
    <property type="molecule type" value="Genomic_DNA"/>
</dbReference>
<dbReference type="EMBL" id="CALNXI010000497">
    <property type="protein sequence ID" value="CAH3028202.1"/>
    <property type="molecule type" value="Genomic_DNA"/>
</dbReference>
<evidence type="ECO:0000313" key="2">
    <source>
        <dbReference type="EMBL" id="CAH3019399.1"/>
    </source>
</evidence>
<evidence type="ECO:0000256" key="1">
    <source>
        <dbReference type="SAM" id="Coils"/>
    </source>
</evidence>
<sequence length="795" mass="89975">GILDQAHKERKGRFNIGAFARAKRLAKEEAIGRAISKCTELQSVCAEMENEIHALKVKRGLLENEKVHLPRGSAMQQVSSFKDGNSEVLDLPPSTGRKRRLLTMESASKIHGNSSLSPSKKRKVSLRGLFNTVVTHATTKELKEMSKGSTKINEKVVPSLTNVAVRAFEKSADNVNRSVMILYRGGLMSKAKYNSVLSSLMYKTGVDSKKKRCKLSNGVLLPKLLPYKDLMKFIKSIDIGVLKPIPQAEQIENQDSPNVTQQVSGCFLDLEARLLQLADLYLSIDKVTPILSWFGKAPGTFLVAIGADGAPFGKDNEATSWLVSFLNLGNRIASCDDNFLLLGANCKEDHPAMIKYATQIRGEIALIESKTYQLQGHDIAINFKFELVPSDMKWLATFSGELTNSATYPSSFANVKQDDVKNVHGTFGIDSTCTWKPWSYDQRVKVAKLVDKYKQTTVVNKPLKQQRNLVTKFIASKHSRQEFAPVLGPVVHKAKCEPLHLGNNCWQVWNKEVMTIALTRTNPDASIVTVYQLPFECCFRKYLRAVRNKVKSHKLYKKIVKWFREKRKEKSFECRFTGEETRKFCSNFMDVIEAVISPNDTEGRNARLYALAFSGLRLRNACSLMNRVTDINQKGIDDLQKSCQEYFICSSLFSTSVTLSMWTVGLCAPYHSRSLFSAFQVGLGINTMQGREAKHQKLATYAEFSLPKERWEKVFLHEHMSLIWLRQQNPHLVKYSKSKLQYIPKRCYTREFCFCGLPKRQDETGCKYCQSPLMAEISACVAARKITIRMRHILE</sequence>
<dbReference type="EMBL" id="CALNXI010000415">
    <property type="protein sequence ID" value="CAH3026651.1"/>
    <property type="molecule type" value="Genomic_DNA"/>
</dbReference>
<evidence type="ECO:0000313" key="4">
    <source>
        <dbReference type="EMBL" id="CAH3028202.1"/>
    </source>
</evidence>
<name>A0ABN8MFK9_9CNID</name>
<organism evidence="3 5">
    <name type="scientific">Porites evermanni</name>
    <dbReference type="NCBI Taxonomy" id="104178"/>
    <lineage>
        <taxon>Eukaryota</taxon>
        <taxon>Metazoa</taxon>
        <taxon>Cnidaria</taxon>
        <taxon>Anthozoa</taxon>
        <taxon>Hexacorallia</taxon>
        <taxon>Scleractinia</taxon>
        <taxon>Fungiina</taxon>
        <taxon>Poritidae</taxon>
        <taxon>Porites</taxon>
    </lineage>
</organism>
<keyword evidence="1" id="KW-0175">Coiled coil</keyword>
<comment type="caution">
    <text evidence="3">The sequence shown here is derived from an EMBL/GenBank/DDBJ whole genome shotgun (WGS) entry which is preliminary data.</text>
</comment>
<feature type="coiled-coil region" evidence="1">
    <location>
        <begin position="38"/>
        <end position="65"/>
    </location>
</feature>
<reference evidence="3 5" key="1">
    <citation type="submission" date="2022-05" db="EMBL/GenBank/DDBJ databases">
        <authorList>
            <consortium name="Genoscope - CEA"/>
            <person name="William W."/>
        </authorList>
    </citation>
    <scope>NUCLEOTIDE SEQUENCE [LARGE SCALE GENOMIC DNA]</scope>
</reference>
<protein>
    <recommendedName>
        <fullName evidence="6">Transposase</fullName>
    </recommendedName>
</protein>
<evidence type="ECO:0000313" key="3">
    <source>
        <dbReference type="EMBL" id="CAH3026651.1"/>
    </source>
</evidence>
<evidence type="ECO:0000313" key="5">
    <source>
        <dbReference type="Proteomes" id="UP001159427"/>
    </source>
</evidence>